<gene>
    <name evidence="1" type="ORF">EW093_08700</name>
</gene>
<dbReference type="InterPro" id="IPR007922">
    <property type="entry name" value="DciA-like"/>
</dbReference>
<evidence type="ECO:0000313" key="1">
    <source>
        <dbReference type="EMBL" id="QEN04779.1"/>
    </source>
</evidence>
<protein>
    <submittedName>
        <fullName evidence="1">DUF721 domain-containing protein</fullName>
    </submittedName>
</protein>
<dbReference type="AlphaFoldDB" id="A0A5C1QCU3"/>
<reference evidence="1 2" key="1">
    <citation type="submission" date="2019-02" db="EMBL/GenBank/DDBJ databases">
        <authorList>
            <person name="Fomenkov A."/>
            <person name="Dubinina G."/>
            <person name="Grabovich M."/>
            <person name="Vincze T."/>
            <person name="Roberts R.J."/>
        </authorList>
    </citation>
    <scope>NUCLEOTIDE SEQUENCE [LARGE SCALE GENOMIC DNA]</scope>
    <source>
        <strain evidence="1 2">P</strain>
    </source>
</reference>
<keyword evidence="2" id="KW-1185">Reference proteome</keyword>
<dbReference type="OrthoDB" id="370673at2"/>
<sequence>MLVKEVSLMKKASDLLNVFFDDLQKSQGEQYIDFNKSWENIIGEKIGKNSKIKDVIDGNLIIEIDHTGWKQLILAKEKQIISKINRAFPELKIKKIKFHFTDRNKTKSEDKFNFRENNTENENIQGKREEIDKDFLSLLKKMSKRSEV</sequence>
<dbReference type="Pfam" id="PF05258">
    <property type="entry name" value="DciA"/>
    <property type="match status" value="1"/>
</dbReference>
<dbReference type="KEGG" id="sper:EW093_08700"/>
<name>A0A5C1QCU3_9SPIO</name>
<reference evidence="1 2" key="2">
    <citation type="submission" date="2019-09" db="EMBL/GenBank/DDBJ databases">
        <title>Complete Genome Sequence and Methylome Analysis of free living Spirochaetas.</title>
        <authorList>
            <person name="Leshcheva N."/>
            <person name="Mikheeva N."/>
        </authorList>
    </citation>
    <scope>NUCLEOTIDE SEQUENCE [LARGE SCALE GENOMIC DNA]</scope>
    <source>
        <strain evidence="1 2">P</strain>
    </source>
</reference>
<organism evidence="1 2">
    <name type="scientific">Thiospirochaeta perfilievii</name>
    <dbReference type="NCBI Taxonomy" id="252967"/>
    <lineage>
        <taxon>Bacteria</taxon>
        <taxon>Pseudomonadati</taxon>
        <taxon>Spirochaetota</taxon>
        <taxon>Spirochaetia</taxon>
        <taxon>Spirochaetales</taxon>
        <taxon>Spirochaetaceae</taxon>
        <taxon>Thiospirochaeta</taxon>
    </lineage>
</organism>
<dbReference type="Proteomes" id="UP000323824">
    <property type="component" value="Chromosome"/>
</dbReference>
<proteinExistence type="predicted"/>
<accession>A0A5C1QCU3</accession>
<evidence type="ECO:0000313" key="2">
    <source>
        <dbReference type="Proteomes" id="UP000323824"/>
    </source>
</evidence>
<dbReference type="EMBL" id="CP035807">
    <property type="protein sequence ID" value="QEN04779.1"/>
    <property type="molecule type" value="Genomic_DNA"/>
</dbReference>